<keyword evidence="13" id="KW-1185">Reference proteome</keyword>
<dbReference type="PANTHER" id="PTHR43290">
    <property type="entry name" value="MEVALONATE KINASE"/>
    <property type="match status" value="1"/>
</dbReference>
<dbReference type="InterPro" id="IPR020568">
    <property type="entry name" value="Ribosomal_Su5_D2-typ_SF"/>
</dbReference>
<dbReference type="SUPFAM" id="SSF55060">
    <property type="entry name" value="GHMP Kinase, C-terminal domain"/>
    <property type="match status" value="1"/>
</dbReference>
<protein>
    <submittedName>
        <fullName evidence="12">Mevalonate kinase</fullName>
    </submittedName>
</protein>
<dbReference type="Proteomes" id="UP000289703">
    <property type="component" value="Unassembled WGS sequence"/>
</dbReference>
<evidence type="ECO:0000313" key="13">
    <source>
        <dbReference type="Proteomes" id="UP000289703"/>
    </source>
</evidence>
<comment type="caution">
    <text evidence="12">The sequence shown here is derived from an EMBL/GenBank/DDBJ whole genome shotgun (WGS) entry which is preliminary data.</text>
</comment>
<name>A0A4Q1JK69_9BACT</name>
<dbReference type="Pfam" id="PF00288">
    <property type="entry name" value="GHMP_kinases_N"/>
    <property type="match status" value="1"/>
</dbReference>
<dbReference type="AlphaFoldDB" id="A0A4Q1JK69"/>
<accession>A0A4Q1JK69</accession>
<keyword evidence="6" id="KW-0067">ATP-binding</keyword>
<feature type="domain" description="GHMP kinase N-terminal" evidence="11">
    <location>
        <begin position="88"/>
        <end position="152"/>
    </location>
</feature>
<dbReference type="SUPFAM" id="SSF54211">
    <property type="entry name" value="Ribosomal protein S5 domain 2-like"/>
    <property type="match status" value="1"/>
</dbReference>
<dbReference type="InterPro" id="IPR006204">
    <property type="entry name" value="GHMP_kinase_N_dom"/>
</dbReference>
<sequence length="317" mass="36116">MNRRPEQYYAKILLFGEYAVLFNSMGLSIPYTHFKGELSFIDENKYTDRQFARRSNEELSKFSFFLKENKLDDVIKLEALNRDIAKGLYFESSIPESYGLGSSGALCAAIYKKYARKAIPNNRIIKTEQITELKAQFSQLESGFHGQSSGLDPLNSYLKLPLLIHNSQKIELVTLPGRKFGQDSAIFLVDTDKQGNTAPLVKAFLKKCEEEEYSEQIKQEFIPLNNNCIQELIKGESTPFFNNVAKLSSFQLEHFRSMIPDEFLAIWELGLENKMFSLKLCGSGGGGFLLGFTQNYSQTQELLKDKGHKIVTVYQNN</sequence>
<reference evidence="12 13" key="1">
    <citation type="submission" date="2019-01" db="EMBL/GenBank/DDBJ databases">
        <title>Ancylomarina salipaludis sp. nov., isolated from a salt marsh.</title>
        <authorList>
            <person name="Yoon J.-H."/>
        </authorList>
    </citation>
    <scope>NUCLEOTIDE SEQUENCE [LARGE SCALE GENOMIC DNA]</scope>
    <source>
        <strain evidence="12 13">SHSM-M15</strain>
    </source>
</reference>
<proteinExistence type="predicted"/>
<keyword evidence="10" id="KW-0472">Membrane</keyword>
<keyword evidence="10" id="KW-1133">Transmembrane helix</keyword>
<keyword evidence="4" id="KW-0547">Nucleotide-binding</keyword>
<evidence type="ECO:0000256" key="2">
    <source>
        <dbReference type="ARBA" id="ARBA00022516"/>
    </source>
</evidence>
<dbReference type="PRINTS" id="PR00959">
    <property type="entry name" value="MEVGALKINASE"/>
</dbReference>
<keyword evidence="7" id="KW-0460">Magnesium</keyword>
<evidence type="ECO:0000256" key="6">
    <source>
        <dbReference type="ARBA" id="ARBA00022840"/>
    </source>
</evidence>
<evidence type="ECO:0000256" key="7">
    <source>
        <dbReference type="ARBA" id="ARBA00022842"/>
    </source>
</evidence>
<comment type="pathway">
    <text evidence="9">Isoprenoid biosynthesis; isopentenyl diphosphate biosynthesis via mevalonate pathway; isopentenyl diphosphate from (R)-mevalonate: step 1/3.</text>
</comment>
<evidence type="ECO:0000256" key="4">
    <source>
        <dbReference type="ARBA" id="ARBA00022741"/>
    </source>
</evidence>
<evidence type="ECO:0000256" key="5">
    <source>
        <dbReference type="ARBA" id="ARBA00022777"/>
    </source>
</evidence>
<evidence type="ECO:0000256" key="9">
    <source>
        <dbReference type="ARBA" id="ARBA00029438"/>
    </source>
</evidence>
<dbReference type="Gene3D" id="3.30.230.10">
    <property type="match status" value="1"/>
</dbReference>
<dbReference type="GO" id="GO:0019287">
    <property type="term" value="P:isopentenyl diphosphate biosynthetic process, mevalonate pathway"/>
    <property type="evidence" value="ECO:0007669"/>
    <property type="project" value="TreeGrafter"/>
</dbReference>
<dbReference type="InterPro" id="IPR006205">
    <property type="entry name" value="Mev_gal_kin"/>
</dbReference>
<keyword evidence="3" id="KW-0808">Transferase</keyword>
<dbReference type="EMBL" id="SAXA01000009">
    <property type="protein sequence ID" value="RXQ92955.1"/>
    <property type="molecule type" value="Genomic_DNA"/>
</dbReference>
<dbReference type="Gene3D" id="3.30.70.890">
    <property type="entry name" value="GHMP kinase, C-terminal domain"/>
    <property type="match status" value="1"/>
</dbReference>
<dbReference type="InterPro" id="IPR036554">
    <property type="entry name" value="GHMP_kinase_C_sf"/>
</dbReference>
<gene>
    <name evidence="12" type="ORF">EO244_10785</name>
</gene>
<keyword evidence="5 12" id="KW-0418">Kinase</keyword>
<keyword evidence="10" id="KW-0812">Transmembrane</keyword>
<keyword evidence="8" id="KW-0443">Lipid metabolism</keyword>
<dbReference type="PANTHER" id="PTHR43290:SF2">
    <property type="entry name" value="MEVALONATE KINASE"/>
    <property type="match status" value="1"/>
</dbReference>
<keyword evidence="2" id="KW-0444">Lipid biosynthesis</keyword>
<dbReference type="GO" id="GO:0004496">
    <property type="term" value="F:mevalonate kinase activity"/>
    <property type="evidence" value="ECO:0007669"/>
    <property type="project" value="InterPro"/>
</dbReference>
<evidence type="ECO:0000259" key="11">
    <source>
        <dbReference type="Pfam" id="PF00288"/>
    </source>
</evidence>
<dbReference type="InterPro" id="IPR014721">
    <property type="entry name" value="Ribsml_uS5_D2-typ_fold_subgr"/>
</dbReference>
<dbReference type="GO" id="GO:0005524">
    <property type="term" value="F:ATP binding"/>
    <property type="evidence" value="ECO:0007669"/>
    <property type="project" value="UniProtKB-KW"/>
</dbReference>
<evidence type="ECO:0000256" key="8">
    <source>
        <dbReference type="ARBA" id="ARBA00023098"/>
    </source>
</evidence>
<evidence type="ECO:0000256" key="1">
    <source>
        <dbReference type="ARBA" id="ARBA00022490"/>
    </source>
</evidence>
<evidence type="ECO:0000313" key="12">
    <source>
        <dbReference type="EMBL" id="RXQ92955.1"/>
    </source>
</evidence>
<dbReference type="OrthoDB" id="977547at2"/>
<evidence type="ECO:0000256" key="3">
    <source>
        <dbReference type="ARBA" id="ARBA00022679"/>
    </source>
</evidence>
<dbReference type="GO" id="GO:0005829">
    <property type="term" value="C:cytosol"/>
    <property type="evidence" value="ECO:0007669"/>
    <property type="project" value="TreeGrafter"/>
</dbReference>
<keyword evidence="1" id="KW-0963">Cytoplasm</keyword>
<evidence type="ECO:0000256" key="10">
    <source>
        <dbReference type="SAM" id="Phobius"/>
    </source>
</evidence>
<organism evidence="12 13">
    <name type="scientific">Ancylomarina salipaludis</name>
    <dbReference type="NCBI Taxonomy" id="2501299"/>
    <lineage>
        <taxon>Bacteria</taxon>
        <taxon>Pseudomonadati</taxon>
        <taxon>Bacteroidota</taxon>
        <taxon>Bacteroidia</taxon>
        <taxon>Marinilabiliales</taxon>
        <taxon>Marinifilaceae</taxon>
        <taxon>Ancylomarina</taxon>
    </lineage>
</organism>
<feature type="transmembrane region" description="Helical" evidence="10">
    <location>
        <begin position="12"/>
        <end position="31"/>
    </location>
</feature>
<dbReference type="RefSeq" id="WP_129254686.1">
    <property type="nucleotide sequence ID" value="NZ_SAXA01000009.1"/>
</dbReference>